<dbReference type="SUPFAM" id="SSF159133">
    <property type="entry name" value="EutN/CcmL-like"/>
    <property type="match status" value="1"/>
</dbReference>
<keyword evidence="9" id="KW-1185">Reference proteome</keyword>
<dbReference type="STRING" id="1188229.GlitD10_1676"/>
<comment type="function">
    <text evidence="3 7">Probably forms vertices in the carboxysome, a polyhedral inclusion where RuBisCO (ribulose bisphosphate carboxylase, rbcL-rbcS) is sequestered. Has been modeled to induce curvature upon insertion into an otherwise flat hexagonal molecular layer of CcmK subunits.</text>
</comment>
<dbReference type="InterPro" id="IPR036677">
    <property type="entry name" value="EutN_CcmL_sf"/>
</dbReference>
<dbReference type="InterPro" id="IPR004992">
    <property type="entry name" value="EutN_CcmL"/>
</dbReference>
<dbReference type="GO" id="GO:0015977">
    <property type="term" value="P:carbon fixation"/>
    <property type="evidence" value="ECO:0007669"/>
    <property type="project" value="UniProtKB-UniRule"/>
</dbReference>
<comment type="subcellular location">
    <subcellularLocation>
        <location evidence="4 7">Carboxysome</location>
    </subcellularLocation>
</comment>
<evidence type="ECO:0000256" key="3">
    <source>
        <dbReference type="ARBA" id="ARBA00023569"/>
    </source>
</evidence>
<evidence type="ECO:0000256" key="5">
    <source>
        <dbReference type="ARBA" id="ARBA00023669"/>
    </source>
</evidence>
<dbReference type="Gene3D" id="2.40.50.220">
    <property type="entry name" value="EutN/Ccml"/>
    <property type="match status" value="1"/>
</dbReference>
<comment type="domain">
    <text evidence="7">The tight homopentamer forms a pore with an opening of 4-5 Angstroms in diameter which opens into a wider tunnel at the base of the truncated pyramid. The pore is positively charged.</text>
</comment>
<dbReference type="AlphaFoldDB" id="A0A1J0ADK4"/>
<dbReference type="Pfam" id="PF03319">
    <property type="entry name" value="EutN_CcmL"/>
    <property type="match status" value="1"/>
</dbReference>
<dbReference type="EMBL" id="CP017675">
    <property type="protein sequence ID" value="APB34001.1"/>
    <property type="molecule type" value="Genomic_DNA"/>
</dbReference>
<dbReference type="PROSITE" id="PS51932">
    <property type="entry name" value="BMV"/>
    <property type="match status" value="1"/>
</dbReference>
<dbReference type="HAMAP" id="MF_00858">
    <property type="entry name" value="CcmL"/>
    <property type="match status" value="1"/>
</dbReference>
<evidence type="ECO:0000313" key="9">
    <source>
        <dbReference type="Proteomes" id="UP000180235"/>
    </source>
</evidence>
<keyword evidence="2 7" id="KW-0120">Carbon dioxide fixation</keyword>
<dbReference type="GO" id="GO:0015979">
    <property type="term" value="P:photosynthesis"/>
    <property type="evidence" value="ECO:0007669"/>
    <property type="project" value="UniProtKB-KW"/>
</dbReference>
<keyword evidence="5 7" id="KW-1282">Carboxysome</keyword>
<evidence type="ECO:0000313" key="8">
    <source>
        <dbReference type="EMBL" id="APB34001.1"/>
    </source>
</evidence>
<proteinExistence type="inferred from homology"/>
<gene>
    <name evidence="7 8" type="primary">ccmL</name>
    <name evidence="8" type="ORF">GlitD10_1676</name>
</gene>
<evidence type="ECO:0000256" key="4">
    <source>
        <dbReference type="ARBA" id="ARBA00023587"/>
    </source>
</evidence>
<keyword evidence="1 7" id="KW-0602">Photosynthesis</keyword>
<dbReference type="InterPro" id="IPR046387">
    <property type="entry name" value="CcmL"/>
</dbReference>
<keyword evidence="6" id="KW-1283">Bacterial microcompartment</keyword>
<evidence type="ECO:0000256" key="6">
    <source>
        <dbReference type="ARBA" id="ARBA00024446"/>
    </source>
</evidence>
<sequence length="101" mass="10661">MQIGRVAGTVVSTQKEPTLQGVKFLLVQLVDIQGQLTPGYQVAADRVGAGVDEWVLVSEGSSARKIDRGEPLPVDAAVIGIIDTVTIAGQLMYSKRAQARG</sequence>
<dbReference type="RefSeq" id="WP_071454508.1">
    <property type="nucleotide sequence ID" value="NZ_CP017675.1"/>
</dbReference>
<dbReference type="Proteomes" id="UP000180235">
    <property type="component" value="Chromosome"/>
</dbReference>
<dbReference type="GO" id="GO:0043886">
    <property type="term" value="F:structural constituent of carboxysome shell"/>
    <property type="evidence" value="ECO:0007669"/>
    <property type="project" value="UniProtKB-UniRule"/>
</dbReference>
<dbReference type="KEGG" id="glt:GlitD10_1676"/>
<name>A0A1J0ADK4_9CYAN</name>
<organism evidence="8 9">
    <name type="scientific">Gloeomargarita lithophora Alchichica-D10</name>
    <dbReference type="NCBI Taxonomy" id="1188229"/>
    <lineage>
        <taxon>Bacteria</taxon>
        <taxon>Bacillati</taxon>
        <taxon>Cyanobacteriota</taxon>
        <taxon>Cyanophyceae</taxon>
        <taxon>Gloeomargaritales</taxon>
        <taxon>Gloeomargaritaceae</taxon>
        <taxon>Gloeomargarita</taxon>
    </lineage>
</organism>
<dbReference type="PANTHER" id="PTHR36539">
    <property type="entry name" value="ETHANOLAMINE UTILIZATION PROTEIN EUTN"/>
    <property type="match status" value="1"/>
</dbReference>
<reference evidence="8 9" key="1">
    <citation type="submission" date="2016-10" db="EMBL/GenBank/DDBJ databases">
        <title>Description of Gloeomargarita lithophora gen. nov., sp. nov., a thylakoid-bearing basal-branching cyanobacterium with intracellular carbonates, and proposal for Gloeomargaritales ord. nov.</title>
        <authorList>
            <person name="Moreira D."/>
            <person name="Tavera R."/>
            <person name="Benzerara K."/>
            <person name="Skouri-Panet F."/>
            <person name="Couradeau E."/>
            <person name="Gerard E."/>
            <person name="Loussert C."/>
            <person name="Novelo E."/>
            <person name="Zivanovic Y."/>
            <person name="Lopez-Garcia P."/>
        </authorList>
    </citation>
    <scope>NUCLEOTIDE SEQUENCE [LARGE SCALE GENOMIC DNA]</scope>
    <source>
        <strain evidence="8 9">D10</strain>
    </source>
</reference>
<evidence type="ECO:0000256" key="1">
    <source>
        <dbReference type="ARBA" id="ARBA00022531"/>
    </source>
</evidence>
<dbReference type="GO" id="GO:0031470">
    <property type="term" value="C:carboxysome"/>
    <property type="evidence" value="ECO:0007669"/>
    <property type="project" value="UniProtKB-SubCell"/>
</dbReference>
<dbReference type="PANTHER" id="PTHR36539:SF1">
    <property type="entry name" value="BACTERIAL MICROCOMPARTMENT SHELL VERTEX PROTEIN EUTN"/>
    <property type="match status" value="1"/>
</dbReference>
<evidence type="ECO:0000256" key="2">
    <source>
        <dbReference type="ARBA" id="ARBA00023300"/>
    </source>
</evidence>
<dbReference type="OrthoDB" id="196195at2"/>
<accession>A0A1J0ADK4</accession>
<dbReference type="CDD" id="cd01614">
    <property type="entry name" value="EutN_CcmL"/>
    <property type="match status" value="1"/>
</dbReference>
<evidence type="ECO:0000256" key="7">
    <source>
        <dbReference type="HAMAP-Rule" id="MF_00858"/>
    </source>
</evidence>
<comment type="subunit">
    <text evidence="7">Homopentamer. Interacts with full-length CcmM.</text>
</comment>
<comment type="similarity">
    <text evidence="7">Belongs to the CcmL/EutN family. CcmL subfamily.</text>
</comment>
<protein>
    <recommendedName>
        <fullName evidence="7">Carboxysome shell vertex protein CcmL</fullName>
    </recommendedName>
    <alternativeName>
        <fullName evidence="7">Carbon dioxide concentrating mechanism protein CcmL</fullName>
    </alternativeName>
</protein>